<dbReference type="EMBL" id="JACKTI010000020">
    <property type="protein sequence ID" value="MCV7022792.1"/>
    <property type="molecule type" value="Genomic_DNA"/>
</dbReference>
<proteinExistence type="predicted"/>
<reference evidence="1 3" key="1">
    <citation type="journal article" date="2016" name="Genome Announc.">
        <title>Draft Genome Sequences of Five Rapidly Growing Mycobacterium Species, M. thermoresistibile, M. fortuitum subsp. acetamidolyticum, M. canariasense, M. brisbanense, and M. novocastrense.</title>
        <authorList>
            <person name="Katahira K."/>
            <person name="Ogura Y."/>
            <person name="Gotoh Y."/>
            <person name="Hayashi T."/>
        </authorList>
    </citation>
    <scope>NUCLEOTIDE SEQUENCE [LARGE SCALE GENOMIC DNA]</scope>
    <source>
        <strain evidence="1 3">JCM18114</strain>
    </source>
</reference>
<dbReference type="Proteomes" id="UP000069773">
    <property type="component" value="Unassembled WGS sequence"/>
</dbReference>
<reference evidence="2" key="2">
    <citation type="submission" date="2020-07" db="EMBL/GenBank/DDBJ databases">
        <authorList>
            <person name="Pettersson B.M.F."/>
            <person name="Behra P.R.K."/>
            <person name="Ramesh M."/>
            <person name="Das S."/>
            <person name="Dasgupta S."/>
            <person name="Kirsebom L.A."/>
        </authorList>
    </citation>
    <scope>NUCLEOTIDE SEQUENCE</scope>
    <source>
        <strain evidence="2">DSM 44203</strain>
    </source>
</reference>
<name>A0AAW5SI92_MYCNV</name>
<organism evidence="2 4">
    <name type="scientific">Mycolicibacterium novocastrense</name>
    <name type="common">Mycobacterium novocastrense</name>
    <dbReference type="NCBI Taxonomy" id="59813"/>
    <lineage>
        <taxon>Bacteria</taxon>
        <taxon>Bacillati</taxon>
        <taxon>Actinomycetota</taxon>
        <taxon>Actinomycetes</taxon>
        <taxon>Mycobacteriales</taxon>
        <taxon>Mycobacteriaceae</taxon>
        <taxon>Mycolicibacterium</taxon>
    </lineage>
</organism>
<evidence type="ECO:0000313" key="3">
    <source>
        <dbReference type="Proteomes" id="UP000069773"/>
    </source>
</evidence>
<reference evidence="2" key="3">
    <citation type="journal article" date="2022" name="BMC Genomics">
        <title>Comparative genome analysis of mycobacteria focusing on tRNA and non-coding RNA.</title>
        <authorList>
            <person name="Behra P.R.K."/>
            <person name="Pettersson B.M.F."/>
            <person name="Ramesh M."/>
            <person name="Das S."/>
            <person name="Dasgupta S."/>
            <person name="Kirsebom L.A."/>
        </authorList>
    </citation>
    <scope>NUCLEOTIDE SEQUENCE</scope>
    <source>
        <strain evidence="2">DSM 44203</strain>
    </source>
</reference>
<dbReference type="EMBL" id="BCTA01000038">
    <property type="protein sequence ID" value="GAT10366.1"/>
    <property type="molecule type" value="Genomic_DNA"/>
</dbReference>
<gene>
    <name evidence="2" type="ORF">H7I77_05420</name>
    <name evidence="1" type="ORF">RMCN_3499</name>
</gene>
<evidence type="ECO:0000313" key="2">
    <source>
        <dbReference type="EMBL" id="MCV7022792.1"/>
    </source>
</evidence>
<accession>A0AAW5SI92</accession>
<comment type="caution">
    <text evidence="2">The sequence shown here is derived from an EMBL/GenBank/DDBJ whole genome shotgun (WGS) entry which is preliminary data.</text>
</comment>
<dbReference type="AlphaFoldDB" id="A0AAW5SI92"/>
<evidence type="ECO:0000313" key="4">
    <source>
        <dbReference type="Proteomes" id="UP001207528"/>
    </source>
</evidence>
<evidence type="ECO:0000313" key="1">
    <source>
        <dbReference type="EMBL" id="GAT10366.1"/>
    </source>
</evidence>
<dbReference type="RefSeq" id="WP_067391682.1">
    <property type="nucleotide sequence ID" value="NZ_BCTA01000038.1"/>
</dbReference>
<sequence>MTTFDIADIVELDPSELGPTNSMELMPGLWIPDPGVNQMKPGVVSDENVRMPLYASDIYVTTPGSLGPYGMQELGKGTGVWIPHPRSNEFRPGSYTPPQGEKPIQIEDIKFLPPGALGPRGYIPLGDSGAWIPGPDTVKKGVRPASNTTEEGENAQSDKDVFAVNYNQLEGFAQNHDQQADQVAQWAKTDTDFAERLLATHGKVAYATYLNVKGYNESRVVEAGAYAQRNSDTAVGLRGAIDSTKATDENAASAFRAPTINT</sequence>
<keyword evidence="3" id="KW-1185">Reference proteome</keyword>
<dbReference type="Proteomes" id="UP001207528">
    <property type="component" value="Unassembled WGS sequence"/>
</dbReference>
<protein>
    <submittedName>
        <fullName evidence="2">Uncharacterized protein</fullName>
    </submittedName>
</protein>